<evidence type="ECO:0000256" key="2">
    <source>
        <dbReference type="PROSITE-ProRule" id="PRU00335"/>
    </source>
</evidence>
<dbReference type="SUPFAM" id="SSF46689">
    <property type="entry name" value="Homeodomain-like"/>
    <property type="match status" value="1"/>
</dbReference>
<name>A0A4Q7YLM0_9GAMM</name>
<dbReference type="InterPro" id="IPR009057">
    <property type="entry name" value="Homeodomain-like_sf"/>
</dbReference>
<dbReference type="PANTHER" id="PTHR43479">
    <property type="entry name" value="ACREF/ENVCD OPERON REPRESSOR-RELATED"/>
    <property type="match status" value="1"/>
</dbReference>
<dbReference type="GO" id="GO:0003677">
    <property type="term" value="F:DNA binding"/>
    <property type="evidence" value="ECO:0007669"/>
    <property type="project" value="UniProtKB-UniRule"/>
</dbReference>
<dbReference type="EMBL" id="SHKX01000013">
    <property type="protein sequence ID" value="RZU38592.1"/>
    <property type="molecule type" value="Genomic_DNA"/>
</dbReference>
<accession>A0A4Q7YLM0</accession>
<sequence length="218" mass="24025">MTIRKRDRTREKLLSAAQELMLEGGFAALGIQQLTERAEVALGTIYNYFRTREEVADAVVELLIQSFLQSMTRITAGLTDPAEIVSASIRQTLVWMKPGGEFGRLLFVSGLPLTRYVYQTRQGFMADMQLGLRSGRFHVAHESVTASMIAGGVMAILLDLFLGQVQDDAIPDVAEQSLTLLGIAPEEARRIARLPLDFEPVPGFPLSAIKYLPPMEAA</sequence>
<dbReference type="InterPro" id="IPR050624">
    <property type="entry name" value="HTH-type_Tx_Regulator"/>
</dbReference>
<keyword evidence="1 2" id="KW-0238">DNA-binding</keyword>
<feature type="DNA-binding region" description="H-T-H motif" evidence="2">
    <location>
        <begin position="30"/>
        <end position="49"/>
    </location>
</feature>
<proteinExistence type="predicted"/>
<evidence type="ECO:0000313" key="5">
    <source>
        <dbReference type="Proteomes" id="UP000292423"/>
    </source>
</evidence>
<dbReference type="PRINTS" id="PR00455">
    <property type="entry name" value="HTHTETR"/>
</dbReference>
<gene>
    <name evidence="4" type="ORF">EV700_2527</name>
</gene>
<dbReference type="PANTHER" id="PTHR43479:SF11">
    <property type="entry name" value="ACREF_ENVCD OPERON REPRESSOR-RELATED"/>
    <property type="match status" value="1"/>
</dbReference>
<dbReference type="Pfam" id="PF21306">
    <property type="entry name" value="TetR_C_40"/>
    <property type="match status" value="1"/>
</dbReference>
<dbReference type="Proteomes" id="UP000292423">
    <property type="component" value="Unassembled WGS sequence"/>
</dbReference>
<dbReference type="Gene3D" id="1.10.357.10">
    <property type="entry name" value="Tetracycline Repressor, domain 2"/>
    <property type="match status" value="1"/>
</dbReference>
<evidence type="ECO:0000259" key="3">
    <source>
        <dbReference type="PROSITE" id="PS50977"/>
    </source>
</evidence>
<reference evidence="4 5" key="1">
    <citation type="submission" date="2019-02" db="EMBL/GenBank/DDBJ databases">
        <title>Genomic Encyclopedia of Type Strains, Phase IV (KMG-IV): sequencing the most valuable type-strain genomes for metagenomic binning, comparative biology and taxonomic classification.</title>
        <authorList>
            <person name="Goeker M."/>
        </authorList>
    </citation>
    <scope>NUCLEOTIDE SEQUENCE [LARGE SCALE GENOMIC DNA]</scope>
    <source>
        <strain evidence="4 5">DSM 105135</strain>
    </source>
</reference>
<dbReference type="PROSITE" id="PS50977">
    <property type="entry name" value="HTH_TETR_2"/>
    <property type="match status" value="1"/>
</dbReference>
<dbReference type="InterPro" id="IPR001647">
    <property type="entry name" value="HTH_TetR"/>
</dbReference>
<protein>
    <submittedName>
        <fullName evidence="4">TetR family transcriptional regulator</fullName>
    </submittedName>
</protein>
<evidence type="ECO:0000313" key="4">
    <source>
        <dbReference type="EMBL" id="RZU38592.1"/>
    </source>
</evidence>
<dbReference type="AlphaFoldDB" id="A0A4Q7YLM0"/>
<keyword evidence="5" id="KW-1185">Reference proteome</keyword>
<feature type="domain" description="HTH tetR-type" evidence="3">
    <location>
        <begin position="7"/>
        <end position="67"/>
    </location>
</feature>
<dbReference type="RefSeq" id="WP_165391465.1">
    <property type="nucleotide sequence ID" value="NZ_SHKX01000013.1"/>
</dbReference>
<evidence type="ECO:0000256" key="1">
    <source>
        <dbReference type="ARBA" id="ARBA00023125"/>
    </source>
</evidence>
<dbReference type="Pfam" id="PF00440">
    <property type="entry name" value="TetR_N"/>
    <property type="match status" value="1"/>
</dbReference>
<organism evidence="4 5">
    <name type="scientific">Fluviicoccus keumensis</name>
    <dbReference type="NCBI Taxonomy" id="1435465"/>
    <lineage>
        <taxon>Bacteria</taxon>
        <taxon>Pseudomonadati</taxon>
        <taxon>Pseudomonadota</taxon>
        <taxon>Gammaproteobacteria</taxon>
        <taxon>Moraxellales</taxon>
        <taxon>Moraxellaceae</taxon>
        <taxon>Fluviicoccus</taxon>
    </lineage>
</organism>
<comment type="caution">
    <text evidence="4">The sequence shown here is derived from an EMBL/GenBank/DDBJ whole genome shotgun (WGS) entry which is preliminary data.</text>
</comment>
<dbReference type="InterPro" id="IPR049513">
    <property type="entry name" value="TetR_C_40"/>
</dbReference>